<evidence type="ECO:0000259" key="2">
    <source>
        <dbReference type="PROSITE" id="PS50076"/>
    </source>
</evidence>
<keyword evidence="4" id="KW-1185">Reference proteome</keyword>
<dbReference type="InterPro" id="IPR001623">
    <property type="entry name" value="DnaJ_domain"/>
</dbReference>
<dbReference type="InterPro" id="IPR053025">
    <property type="entry name" value="Mito_ATP_Synthase-Asso"/>
</dbReference>
<feature type="domain" description="J" evidence="2">
    <location>
        <begin position="52"/>
        <end position="116"/>
    </location>
</feature>
<dbReference type="PANTHER" id="PTHR44873">
    <property type="entry name" value="DNAJ HOMOLOG SUBFAMILY C MEMBER 30, MITOCHONDRIAL"/>
    <property type="match status" value="1"/>
</dbReference>
<dbReference type="Gene3D" id="1.10.287.110">
    <property type="entry name" value="DnaJ domain"/>
    <property type="match status" value="1"/>
</dbReference>
<dbReference type="Pfam" id="PF00226">
    <property type="entry name" value="DnaJ"/>
    <property type="match status" value="1"/>
</dbReference>
<proteinExistence type="predicted"/>
<dbReference type="AlphaFoldDB" id="A0A9P5SXM7"/>
<protein>
    <recommendedName>
        <fullName evidence="2">J domain-containing protein</fullName>
    </recommendedName>
</protein>
<reference evidence="3" key="1">
    <citation type="journal article" date="2020" name="Fungal Divers.">
        <title>Resolving the Mortierellaceae phylogeny through synthesis of multi-gene phylogenetics and phylogenomics.</title>
        <authorList>
            <person name="Vandepol N."/>
            <person name="Liber J."/>
            <person name="Desiro A."/>
            <person name="Na H."/>
            <person name="Kennedy M."/>
            <person name="Barry K."/>
            <person name="Grigoriev I.V."/>
            <person name="Miller A.N."/>
            <person name="O'Donnell K."/>
            <person name="Stajich J.E."/>
            <person name="Bonito G."/>
        </authorList>
    </citation>
    <scope>NUCLEOTIDE SEQUENCE</scope>
    <source>
        <strain evidence="3">NVP1</strain>
    </source>
</reference>
<dbReference type="Proteomes" id="UP000696485">
    <property type="component" value="Unassembled WGS sequence"/>
</dbReference>
<comment type="caution">
    <text evidence="3">The sequence shown here is derived from an EMBL/GenBank/DDBJ whole genome shotgun (WGS) entry which is preliminary data.</text>
</comment>
<name>A0A9P5SXM7_9FUNG</name>
<evidence type="ECO:0000313" key="3">
    <source>
        <dbReference type="EMBL" id="KAF9338068.1"/>
    </source>
</evidence>
<dbReference type="SMART" id="SM00271">
    <property type="entry name" value="DnaJ"/>
    <property type="match status" value="1"/>
</dbReference>
<dbReference type="SUPFAM" id="SSF46565">
    <property type="entry name" value="Chaperone J-domain"/>
    <property type="match status" value="1"/>
</dbReference>
<evidence type="ECO:0000256" key="1">
    <source>
        <dbReference type="SAM" id="MobiDB-lite"/>
    </source>
</evidence>
<dbReference type="PROSITE" id="PS50076">
    <property type="entry name" value="DNAJ_2"/>
    <property type="match status" value="1"/>
</dbReference>
<sequence>MDGNNELNDSIDDYDAIMMEENEDFISPSPSGEDFFDEKSGGQRLAPQRIVDKNFFNGLSNEATKKEIKSQFYKLSKLHHPDKNDSDASRKEFLAINEAYSVLGNDRQRRDYDLTLLDRTGSLYSTSSSSRAAPNRGTLRRTPFRHSAQSAAAAAAARQHAAFRPNVVGTGAPGFDSKTHQEMHYEQEIRQEERRRQRQRENPDFQWKQRYDESDSPVGKLMRVSFVFLVIVVASSFMKAFADENEDDNSYTSTAATNNTTPTIPFVATNDRTIQNM</sequence>
<dbReference type="PANTHER" id="PTHR44873:SF1">
    <property type="entry name" value="DNAJ HOMOLOG SUBFAMILY C MEMBER 30, MITOCHONDRIAL"/>
    <property type="match status" value="1"/>
</dbReference>
<feature type="region of interest" description="Disordered" evidence="1">
    <location>
        <begin position="124"/>
        <end position="148"/>
    </location>
</feature>
<feature type="compositionally biased region" description="Basic and acidic residues" evidence="1">
    <location>
        <begin position="177"/>
        <end position="212"/>
    </location>
</feature>
<evidence type="ECO:0000313" key="4">
    <source>
        <dbReference type="Proteomes" id="UP000696485"/>
    </source>
</evidence>
<dbReference type="PRINTS" id="PR00625">
    <property type="entry name" value="JDOMAIN"/>
</dbReference>
<organism evidence="3 4">
    <name type="scientific">Podila minutissima</name>
    <dbReference type="NCBI Taxonomy" id="64525"/>
    <lineage>
        <taxon>Eukaryota</taxon>
        <taxon>Fungi</taxon>
        <taxon>Fungi incertae sedis</taxon>
        <taxon>Mucoromycota</taxon>
        <taxon>Mortierellomycotina</taxon>
        <taxon>Mortierellomycetes</taxon>
        <taxon>Mortierellales</taxon>
        <taxon>Mortierellaceae</taxon>
        <taxon>Podila</taxon>
    </lineage>
</organism>
<dbReference type="InterPro" id="IPR036869">
    <property type="entry name" value="J_dom_sf"/>
</dbReference>
<dbReference type="EMBL" id="JAAAUY010000010">
    <property type="protein sequence ID" value="KAF9338068.1"/>
    <property type="molecule type" value="Genomic_DNA"/>
</dbReference>
<gene>
    <name evidence="3" type="ORF">BG006_000057</name>
</gene>
<feature type="region of interest" description="Disordered" evidence="1">
    <location>
        <begin position="166"/>
        <end position="212"/>
    </location>
</feature>
<dbReference type="CDD" id="cd06257">
    <property type="entry name" value="DnaJ"/>
    <property type="match status" value="1"/>
</dbReference>
<accession>A0A9P5SXM7</accession>